<evidence type="ECO:0000313" key="3">
    <source>
        <dbReference type="Proteomes" id="UP000184509"/>
    </source>
</evidence>
<accession>A0A1M4Y557</accession>
<dbReference type="PANTHER" id="PTHR30296:SF0">
    <property type="entry name" value="LACTATE UTILIZATION PROTEIN A"/>
    <property type="match status" value="1"/>
</dbReference>
<name>A0A1M4Y557_9BACE</name>
<reference evidence="2 3" key="1">
    <citation type="submission" date="2016-11" db="EMBL/GenBank/DDBJ databases">
        <authorList>
            <person name="Jaros S."/>
            <person name="Januszkiewicz K."/>
            <person name="Wedrychowicz H."/>
        </authorList>
    </citation>
    <scope>NUCLEOTIDE SEQUENCE [LARGE SCALE GENOMIC DNA]</scope>
    <source>
        <strain evidence="2 3">DSM 26991</strain>
    </source>
</reference>
<dbReference type="Pfam" id="PF02754">
    <property type="entry name" value="CCG"/>
    <property type="match status" value="2"/>
</dbReference>
<dbReference type="Proteomes" id="UP000184509">
    <property type="component" value="Unassembled WGS sequence"/>
</dbReference>
<evidence type="ECO:0000259" key="1">
    <source>
        <dbReference type="Pfam" id="PF02754"/>
    </source>
</evidence>
<dbReference type="InterPro" id="IPR004017">
    <property type="entry name" value="Cys_rich_dom"/>
</dbReference>
<protein>
    <submittedName>
        <fullName evidence="2">L-lactate dehydrogenase complex protein LldE</fullName>
    </submittedName>
</protein>
<dbReference type="GO" id="GO:0016491">
    <property type="term" value="F:oxidoreductase activity"/>
    <property type="evidence" value="ECO:0007669"/>
    <property type="project" value="UniProtKB-ARBA"/>
</dbReference>
<evidence type="ECO:0000313" key="2">
    <source>
        <dbReference type="EMBL" id="SHF00944.1"/>
    </source>
</evidence>
<feature type="domain" description="Cysteine-rich" evidence="1">
    <location>
        <begin position="129"/>
        <end position="223"/>
    </location>
</feature>
<dbReference type="STRING" id="1297750.SAMN05444405_104220"/>
<organism evidence="2 3">
    <name type="scientific">Bacteroides luti</name>
    <dbReference type="NCBI Taxonomy" id="1297750"/>
    <lineage>
        <taxon>Bacteria</taxon>
        <taxon>Pseudomonadati</taxon>
        <taxon>Bacteroidota</taxon>
        <taxon>Bacteroidia</taxon>
        <taxon>Bacteroidales</taxon>
        <taxon>Bacteroidaceae</taxon>
        <taxon>Bacteroides</taxon>
    </lineage>
</organism>
<dbReference type="PANTHER" id="PTHR30296">
    <property type="entry name" value="UNCHARACTERIZED PROTEIN YKGE"/>
    <property type="match status" value="1"/>
</dbReference>
<feature type="domain" description="Cysteine-rich" evidence="1">
    <location>
        <begin position="5"/>
        <end position="83"/>
    </location>
</feature>
<dbReference type="GO" id="GO:0005829">
    <property type="term" value="C:cytosol"/>
    <property type="evidence" value="ECO:0007669"/>
    <property type="project" value="TreeGrafter"/>
</dbReference>
<dbReference type="AlphaFoldDB" id="A0A1M4Y557"/>
<gene>
    <name evidence="2" type="ORF">SAMN05444405_104220</name>
</gene>
<keyword evidence="3" id="KW-1185">Reference proteome</keyword>
<sequence length="247" mass="27430">MMKIGLFIPCYINAIYPQVGVASYRLLKSLGLEVDYPLDQTCCGQPMANGGFEGEALQLAKRFDNLFKDYDYIVGPSASCVAFVKENHAGILAKEHHECTSSGKIYDICEFIHDVVKPTKLNAKFPHKVSIHNSCHGVRELYLSSSSEMNVPYYSKLRDLLSLVEGVEIFEPSHVDECCGFGGMFAIEEPEISVCMGQDKVKDHIETGAEYITGADSSCLMHMEGVIKREKLPIKTIHIVEILASQL</sequence>
<dbReference type="EMBL" id="FQTV01000004">
    <property type="protein sequence ID" value="SHF00944.1"/>
    <property type="molecule type" value="Genomic_DNA"/>
</dbReference>
<proteinExistence type="predicted"/>